<dbReference type="InterPro" id="IPR029035">
    <property type="entry name" value="DHS-like_NAD/FAD-binding_dom"/>
</dbReference>
<evidence type="ECO:0000256" key="6">
    <source>
        <dbReference type="HAMAP-Rule" id="MF_01659"/>
    </source>
</evidence>
<dbReference type="AlphaFoldDB" id="A0ABD5NRX8"/>
<feature type="domain" description="Thiamine pyrophosphate enzyme TPP-binding" evidence="7">
    <location>
        <begin position="454"/>
        <end position="569"/>
    </location>
</feature>
<evidence type="ECO:0000256" key="2">
    <source>
        <dbReference type="ARBA" id="ARBA00022723"/>
    </source>
</evidence>
<comment type="pathway">
    <text evidence="6">Quinol/quinone metabolism; menaquinone biosynthesis.</text>
</comment>
<evidence type="ECO:0000256" key="1">
    <source>
        <dbReference type="ARBA" id="ARBA00022679"/>
    </source>
</evidence>
<dbReference type="Proteomes" id="UP001595846">
    <property type="component" value="Unassembled WGS sequence"/>
</dbReference>
<dbReference type="Gene3D" id="3.40.50.970">
    <property type="match status" value="2"/>
</dbReference>
<dbReference type="NCBIfam" id="TIGR00173">
    <property type="entry name" value="menD"/>
    <property type="match status" value="1"/>
</dbReference>
<evidence type="ECO:0000313" key="9">
    <source>
        <dbReference type="EMBL" id="MFC3959866.1"/>
    </source>
</evidence>
<comment type="pathway">
    <text evidence="6">Quinol/quinone metabolism; 1,4-dihydroxy-2-naphthoate biosynthesis; 1,4-dihydroxy-2-naphthoate from chorismate: step 2/7.</text>
</comment>
<evidence type="ECO:0000313" key="10">
    <source>
        <dbReference type="Proteomes" id="UP001595846"/>
    </source>
</evidence>
<sequence length="593" mass="62536">MTDVNPATLWGRTIVSELAAGGLEHVCIAPGSRSTPLTAAFAAHEDVTVHSHLDERSAGFYALGRGRRTSEPTALVCTSGTAAANVHPAVIEADTGRVPLLVLTADRPAELADSGANQTIDQTKLYGDSVRWYAQLPEPVPNERTLASVRTTVARALGRASDTPSGPVHLNCPFAKPLDPDPTAEPIPREQLDPLLEQSRNGPYVSTTNGTVSTDSDTVDSLVDALEDADRPLFVAGPADPEALSNHATWRDPLVELAESIGAPILADPLSAVRFGPGASSPTVCGGYDAYVDALPDPDCVVRIGASPTSKRLRRALKDANCRQFVVDPAGSWREATFSATDLVVAAPSTLLPELATRVGARQASTSDGDWLGHFTDAERTVDEAVDRQRSADALASSPVEGSVLATVLERAPDPSTVFVSNSMPIRDADLFGRPREASLTVLANRGASGIDGIVSTALGAGSATDDPLTLVTGDLAFYHDSNGLLALSRCPVDATIVLVHNDGGGIFHKLPIEAHDPPFTAQFKTPHGLDFEPFGSVYGFDYVSADPETFERTYANAVSTDGTTVVAVHFDAASSHRRRETLLDTVTSRVSE</sequence>
<dbReference type="EMBL" id="JBHSAQ010000014">
    <property type="protein sequence ID" value="MFC3959866.1"/>
    <property type="molecule type" value="Genomic_DNA"/>
</dbReference>
<dbReference type="GO" id="GO:0000287">
    <property type="term" value="F:magnesium ion binding"/>
    <property type="evidence" value="ECO:0007669"/>
    <property type="project" value="UniProtKB-UniRule"/>
</dbReference>
<dbReference type="PIRSF" id="PIRSF004983">
    <property type="entry name" value="MenD"/>
    <property type="match status" value="1"/>
</dbReference>
<name>A0ABD5NRX8_9EURY</name>
<evidence type="ECO:0000259" key="8">
    <source>
        <dbReference type="Pfam" id="PF02776"/>
    </source>
</evidence>
<comment type="catalytic activity">
    <reaction evidence="6">
        <text>isochorismate + 2-oxoglutarate + H(+) = 5-enolpyruvoyl-6-hydroxy-2-succinyl-cyclohex-3-ene-1-carboxylate + CO2</text>
        <dbReference type="Rhea" id="RHEA:25593"/>
        <dbReference type="ChEBI" id="CHEBI:15378"/>
        <dbReference type="ChEBI" id="CHEBI:16526"/>
        <dbReference type="ChEBI" id="CHEBI:16810"/>
        <dbReference type="ChEBI" id="CHEBI:29780"/>
        <dbReference type="ChEBI" id="CHEBI:58818"/>
        <dbReference type="EC" id="2.2.1.9"/>
    </reaction>
</comment>
<dbReference type="CDD" id="cd07037">
    <property type="entry name" value="TPP_PYR_MenD"/>
    <property type="match status" value="1"/>
</dbReference>
<dbReference type="GO" id="GO:0006082">
    <property type="term" value="P:organic acid metabolic process"/>
    <property type="evidence" value="ECO:0007669"/>
    <property type="project" value="UniProtKB-ARBA"/>
</dbReference>
<dbReference type="InterPro" id="IPR012001">
    <property type="entry name" value="Thiamin_PyroP_enz_TPP-bd_dom"/>
</dbReference>
<proteinExistence type="inferred from homology"/>
<evidence type="ECO:0000259" key="7">
    <source>
        <dbReference type="Pfam" id="PF02775"/>
    </source>
</evidence>
<comment type="subunit">
    <text evidence="6">Homodimer.</text>
</comment>
<accession>A0ABD5NRX8</accession>
<dbReference type="InterPro" id="IPR029061">
    <property type="entry name" value="THDP-binding"/>
</dbReference>
<dbReference type="GO" id="GO:0030976">
    <property type="term" value="F:thiamine pyrophosphate binding"/>
    <property type="evidence" value="ECO:0007669"/>
    <property type="project" value="UniProtKB-UniRule"/>
</dbReference>
<keyword evidence="2 6" id="KW-0479">Metal-binding</keyword>
<keyword evidence="3 6" id="KW-0460">Magnesium</keyword>
<dbReference type="InterPro" id="IPR011766">
    <property type="entry name" value="TPP_enzyme_TPP-bd"/>
</dbReference>
<evidence type="ECO:0000256" key="5">
    <source>
        <dbReference type="ARBA" id="ARBA00023211"/>
    </source>
</evidence>
<dbReference type="SUPFAM" id="SSF52518">
    <property type="entry name" value="Thiamin diphosphate-binding fold (THDP-binding)"/>
    <property type="match status" value="2"/>
</dbReference>
<dbReference type="GO" id="GO:0009234">
    <property type="term" value="P:menaquinone biosynthetic process"/>
    <property type="evidence" value="ECO:0007669"/>
    <property type="project" value="UniProtKB-UniRule"/>
</dbReference>
<dbReference type="Pfam" id="PF02776">
    <property type="entry name" value="TPP_enzyme_N"/>
    <property type="match status" value="1"/>
</dbReference>
<comment type="similarity">
    <text evidence="6">Belongs to the TPP enzyme family. MenD subfamily.</text>
</comment>
<evidence type="ECO:0000256" key="4">
    <source>
        <dbReference type="ARBA" id="ARBA00023052"/>
    </source>
</evidence>
<dbReference type="Gene3D" id="3.40.50.1220">
    <property type="entry name" value="TPP-binding domain"/>
    <property type="match status" value="1"/>
</dbReference>
<dbReference type="EC" id="2.2.1.9" evidence="6"/>
<organism evidence="9 10">
    <name type="scientific">Halovivax cerinus</name>
    <dbReference type="NCBI Taxonomy" id="1487865"/>
    <lineage>
        <taxon>Archaea</taxon>
        <taxon>Methanobacteriati</taxon>
        <taxon>Methanobacteriota</taxon>
        <taxon>Stenosarchaea group</taxon>
        <taxon>Halobacteria</taxon>
        <taxon>Halobacteriales</taxon>
        <taxon>Natrialbaceae</taxon>
        <taxon>Halovivax</taxon>
    </lineage>
</organism>
<comment type="cofactor">
    <cofactor evidence="6">
        <name>thiamine diphosphate</name>
        <dbReference type="ChEBI" id="CHEBI:58937"/>
    </cofactor>
    <text evidence="6">Binds 1 thiamine pyrophosphate per subunit.</text>
</comment>
<dbReference type="Pfam" id="PF02775">
    <property type="entry name" value="TPP_enzyme_C"/>
    <property type="match status" value="1"/>
</dbReference>
<comment type="function">
    <text evidence="6">Catalyzes the thiamine diphosphate-dependent decarboxylation of 2-oxoglutarate and the subsequent addition of the resulting succinic semialdehyde-thiamine pyrophosphate anion to isochorismate to yield 2-succinyl-5-enolpyruvyl-6-hydroxy-3-cyclohexene-1-carboxylate (SEPHCHC).</text>
</comment>
<evidence type="ECO:0000256" key="3">
    <source>
        <dbReference type="ARBA" id="ARBA00022842"/>
    </source>
</evidence>
<comment type="caution">
    <text evidence="9">The sequence shown here is derived from an EMBL/GenBank/DDBJ whole genome shotgun (WGS) entry which is preliminary data.</text>
</comment>
<protein>
    <recommendedName>
        <fullName evidence="6">2-succinyl-5-enolpyruvyl-6-hydroxy-3-cyclohexene-1-carboxylate synthase</fullName>
        <shortName evidence="6">SEPHCHC synthase</shortName>
        <ecNumber evidence="6">2.2.1.9</ecNumber>
    </recommendedName>
    <alternativeName>
        <fullName evidence="6">Menaquinone biosynthesis protein MenD</fullName>
    </alternativeName>
</protein>
<dbReference type="GO" id="GO:0030145">
    <property type="term" value="F:manganese ion binding"/>
    <property type="evidence" value="ECO:0007669"/>
    <property type="project" value="UniProtKB-UniRule"/>
</dbReference>
<dbReference type="GeneID" id="73904369"/>
<keyword evidence="10" id="KW-1185">Reference proteome</keyword>
<comment type="cofactor">
    <cofactor evidence="6">
        <name>Mg(2+)</name>
        <dbReference type="ChEBI" id="CHEBI:18420"/>
    </cofactor>
    <cofactor evidence="6">
        <name>Mn(2+)</name>
        <dbReference type="ChEBI" id="CHEBI:29035"/>
    </cofactor>
</comment>
<dbReference type="SUPFAM" id="SSF52467">
    <property type="entry name" value="DHS-like NAD/FAD-binding domain"/>
    <property type="match status" value="1"/>
</dbReference>
<keyword evidence="5 6" id="KW-0464">Manganese</keyword>
<dbReference type="GO" id="GO:0044272">
    <property type="term" value="P:sulfur compound biosynthetic process"/>
    <property type="evidence" value="ECO:0007669"/>
    <property type="project" value="UniProtKB-ARBA"/>
</dbReference>
<dbReference type="CDD" id="cd02009">
    <property type="entry name" value="TPP_SHCHC_synthase"/>
    <property type="match status" value="1"/>
</dbReference>
<keyword evidence="6" id="KW-0474">Menaquinone biosynthesis</keyword>
<gene>
    <name evidence="6 9" type="primary">menD</name>
    <name evidence="9" type="ORF">ACFOUR_16005</name>
</gene>
<dbReference type="PANTHER" id="PTHR42916">
    <property type="entry name" value="2-SUCCINYL-5-ENOLPYRUVYL-6-HYDROXY-3-CYCLOHEXENE-1-CARBOXYLATE SYNTHASE"/>
    <property type="match status" value="1"/>
</dbReference>
<reference evidence="9 10" key="1">
    <citation type="journal article" date="2019" name="Int. J. Syst. Evol. Microbiol.">
        <title>The Global Catalogue of Microorganisms (GCM) 10K type strain sequencing project: providing services to taxonomists for standard genome sequencing and annotation.</title>
        <authorList>
            <consortium name="The Broad Institute Genomics Platform"/>
            <consortium name="The Broad Institute Genome Sequencing Center for Infectious Disease"/>
            <person name="Wu L."/>
            <person name="Ma J."/>
        </authorList>
    </citation>
    <scope>NUCLEOTIDE SEQUENCE [LARGE SCALE GENOMIC DNA]</scope>
    <source>
        <strain evidence="9 10">IBRC-M 10256</strain>
    </source>
</reference>
<keyword evidence="1 6" id="KW-0808">Transferase</keyword>
<dbReference type="PANTHER" id="PTHR42916:SF1">
    <property type="entry name" value="PROTEIN PHYLLO, CHLOROPLASTIC"/>
    <property type="match status" value="1"/>
</dbReference>
<keyword evidence="4 6" id="KW-0786">Thiamine pyrophosphate</keyword>
<feature type="domain" description="Thiamine pyrophosphate enzyme N-terminal TPP-binding" evidence="8">
    <location>
        <begin position="12"/>
        <end position="124"/>
    </location>
</feature>
<dbReference type="InterPro" id="IPR004433">
    <property type="entry name" value="MenaQ_synth_MenD"/>
</dbReference>
<dbReference type="GO" id="GO:0070204">
    <property type="term" value="F:2-succinyl-5-enolpyruvyl-6-hydroxy-3-cyclohexene-1-carboxylic-acid synthase activity"/>
    <property type="evidence" value="ECO:0007669"/>
    <property type="project" value="UniProtKB-UniRule"/>
</dbReference>
<dbReference type="RefSeq" id="WP_256531619.1">
    <property type="nucleotide sequence ID" value="NZ_CP101824.1"/>
</dbReference>
<dbReference type="HAMAP" id="MF_01659">
    <property type="entry name" value="MenD"/>
    <property type="match status" value="1"/>
</dbReference>